<name>A0A9Q1UW13_CLOBO</name>
<organism evidence="1 2">
    <name type="scientific">Clostridium botulinum</name>
    <dbReference type="NCBI Taxonomy" id="1491"/>
    <lineage>
        <taxon>Bacteria</taxon>
        <taxon>Bacillati</taxon>
        <taxon>Bacillota</taxon>
        <taxon>Clostridia</taxon>
        <taxon>Eubacteriales</taxon>
        <taxon>Clostridiaceae</taxon>
        <taxon>Clostridium</taxon>
    </lineage>
</organism>
<dbReference type="RefSeq" id="WP_013720860.1">
    <property type="nucleotide sequence ID" value="NZ_LGVO01000037.1"/>
</dbReference>
<proteinExistence type="predicted"/>
<sequence>MQLDSLNQNETIVKIVNKNSDWYGLYGIIDYINDECAYVFCISKPTYHYKVTKDNIDDIEIIRLKNCKNRLLSSMGI</sequence>
<comment type="caution">
    <text evidence="1">The sequence shown here is derived from an EMBL/GenBank/DDBJ whole genome shotgun (WGS) entry which is preliminary data.</text>
</comment>
<dbReference type="EMBL" id="LGVR01000116">
    <property type="protein sequence ID" value="KOA81902.1"/>
    <property type="molecule type" value="Genomic_DNA"/>
</dbReference>
<evidence type="ECO:0000313" key="1">
    <source>
        <dbReference type="EMBL" id="KOA81902.1"/>
    </source>
</evidence>
<evidence type="ECO:0000313" key="2">
    <source>
        <dbReference type="Proteomes" id="UP000037540"/>
    </source>
</evidence>
<gene>
    <name evidence="1" type="ORF">ADU74_13985</name>
</gene>
<dbReference type="OrthoDB" id="1936091at2"/>
<protein>
    <submittedName>
        <fullName evidence="1">Uncharacterized protein</fullName>
    </submittedName>
</protein>
<accession>A0A9Q1UW13</accession>
<dbReference type="AlphaFoldDB" id="A0A9Q1UW13"/>
<dbReference type="Proteomes" id="UP000037540">
    <property type="component" value="Unassembled WGS sequence"/>
</dbReference>
<reference evidence="1 2" key="1">
    <citation type="submission" date="2015-07" db="EMBL/GenBank/DDBJ databases">
        <title>Draft genome sequences of 17 French Clostridium botulinum group III.</title>
        <authorList>
            <person name="Woudstra C."/>
            <person name="Le Marechal C."/>
            <person name="Souillard R."/>
            <person name="Bayon-Auboyer M.-H."/>
            <person name="Dessouter D."/>
            <person name="Fach P."/>
        </authorList>
    </citation>
    <scope>NUCLEOTIDE SEQUENCE [LARGE SCALE GENOMIC DNA]</scope>
    <source>
        <strain evidence="1 2">12LNRI-CD</strain>
    </source>
</reference>